<dbReference type="STRING" id="926571.NVIE_005670"/>
<dbReference type="KEGG" id="nvn:NVIE_005670"/>
<dbReference type="CDD" id="cd06257">
    <property type="entry name" value="DnaJ"/>
    <property type="match status" value="1"/>
</dbReference>
<dbReference type="Gene3D" id="1.10.287.110">
    <property type="entry name" value="DnaJ domain"/>
    <property type="match status" value="1"/>
</dbReference>
<keyword evidence="2" id="KW-1133">Transmembrane helix</keyword>
<evidence type="ECO:0000256" key="2">
    <source>
        <dbReference type="SAM" id="Phobius"/>
    </source>
</evidence>
<feature type="transmembrane region" description="Helical" evidence="2">
    <location>
        <begin position="116"/>
        <end position="137"/>
    </location>
</feature>
<name>A0A060HNI6_9ARCH</name>
<dbReference type="Pfam" id="PF00226">
    <property type="entry name" value="DnaJ"/>
    <property type="match status" value="1"/>
</dbReference>
<feature type="domain" description="J" evidence="3">
    <location>
        <begin position="3"/>
        <end position="68"/>
    </location>
</feature>
<dbReference type="SUPFAM" id="SSF46565">
    <property type="entry name" value="Chaperone J-domain"/>
    <property type="match status" value="1"/>
</dbReference>
<keyword evidence="2" id="KW-0472">Membrane</keyword>
<dbReference type="PROSITE" id="PS50076">
    <property type="entry name" value="DNAJ_2"/>
    <property type="match status" value="1"/>
</dbReference>
<protein>
    <submittedName>
        <fullName evidence="4">Putative chaperone protein DnaJ</fullName>
    </submittedName>
</protein>
<keyword evidence="5" id="KW-1185">Reference proteome</keyword>
<evidence type="ECO:0000313" key="4">
    <source>
        <dbReference type="EMBL" id="AIC14767.1"/>
    </source>
</evidence>
<dbReference type="OrthoDB" id="11397at2157"/>
<dbReference type="PANTHER" id="PTHR44360">
    <property type="entry name" value="DNAJ HOMOLOG SUBFAMILY B MEMBER 9"/>
    <property type="match status" value="1"/>
</dbReference>
<evidence type="ECO:0000256" key="1">
    <source>
        <dbReference type="ARBA" id="ARBA00023186"/>
    </source>
</evidence>
<dbReference type="AlphaFoldDB" id="A0A060HNI6"/>
<keyword evidence="2" id="KW-0812">Transmembrane</keyword>
<organism evidence="4 5">
    <name type="scientific">Nitrososphaera viennensis EN76</name>
    <dbReference type="NCBI Taxonomy" id="926571"/>
    <lineage>
        <taxon>Archaea</taxon>
        <taxon>Nitrososphaerota</taxon>
        <taxon>Nitrososphaeria</taxon>
        <taxon>Nitrososphaerales</taxon>
        <taxon>Nitrososphaeraceae</taxon>
        <taxon>Nitrososphaera</taxon>
    </lineage>
</organism>
<dbReference type="GO" id="GO:0051087">
    <property type="term" value="F:protein-folding chaperone binding"/>
    <property type="evidence" value="ECO:0007669"/>
    <property type="project" value="TreeGrafter"/>
</dbReference>
<evidence type="ECO:0000313" key="5">
    <source>
        <dbReference type="Proteomes" id="UP000027093"/>
    </source>
</evidence>
<proteinExistence type="predicted"/>
<dbReference type="PRINTS" id="PR00625">
    <property type="entry name" value="JDOMAIN"/>
</dbReference>
<dbReference type="InterPro" id="IPR018253">
    <property type="entry name" value="DnaJ_domain_CS"/>
</dbReference>
<accession>A0A060HNI6</accession>
<dbReference type="InterPro" id="IPR051948">
    <property type="entry name" value="Hsp70_co-chaperone_J-domain"/>
</dbReference>
<dbReference type="GO" id="GO:0036503">
    <property type="term" value="P:ERAD pathway"/>
    <property type="evidence" value="ECO:0007669"/>
    <property type="project" value="TreeGrafter"/>
</dbReference>
<dbReference type="PANTHER" id="PTHR44360:SF1">
    <property type="entry name" value="DNAJ HOMOLOG SUBFAMILY B MEMBER 9"/>
    <property type="match status" value="1"/>
</dbReference>
<dbReference type="GO" id="GO:0051787">
    <property type="term" value="F:misfolded protein binding"/>
    <property type="evidence" value="ECO:0007669"/>
    <property type="project" value="TreeGrafter"/>
</dbReference>
<reference evidence="4 5" key="1">
    <citation type="journal article" date="2014" name="Int. J. Syst. Evol. Microbiol.">
        <title>Nitrososphaera viennensis gen. nov., sp. nov., an aerobic and mesophilic, ammonia-oxidizing archaeon from soil and a member of the archaeal phylum Thaumarchaeota.</title>
        <authorList>
            <person name="Stieglmeier M."/>
            <person name="Klingl A."/>
            <person name="Alves R.J."/>
            <person name="Rittmann S.K."/>
            <person name="Melcher M."/>
            <person name="Leisch N."/>
            <person name="Schleper C."/>
        </authorList>
    </citation>
    <scope>NUCLEOTIDE SEQUENCE [LARGE SCALE GENOMIC DNA]</scope>
    <source>
        <strain evidence="4">EN76</strain>
    </source>
</reference>
<dbReference type="InterPro" id="IPR036869">
    <property type="entry name" value="J_dom_sf"/>
</dbReference>
<evidence type="ECO:0000259" key="3">
    <source>
        <dbReference type="PROSITE" id="PS50076"/>
    </source>
</evidence>
<dbReference type="EMBL" id="CP007536">
    <property type="protein sequence ID" value="AIC14767.1"/>
    <property type="molecule type" value="Genomic_DNA"/>
</dbReference>
<dbReference type="SMART" id="SM00271">
    <property type="entry name" value="DnaJ"/>
    <property type="match status" value="1"/>
</dbReference>
<dbReference type="Proteomes" id="UP000027093">
    <property type="component" value="Chromosome"/>
</dbReference>
<dbReference type="PROSITE" id="PS00636">
    <property type="entry name" value="DNAJ_1"/>
    <property type="match status" value="1"/>
</dbReference>
<gene>
    <name evidence="4" type="primary">dnaJ-1</name>
    <name evidence="4" type="ORF">NVIE_005670</name>
</gene>
<keyword evidence="1" id="KW-0143">Chaperone</keyword>
<dbReference type="HOGENOM" id="CLU_1792030_0_0_2"/>
<dbReference type="InterPro" id="IPR001623">
    <property type="entry name" value="DnaJ_domain"/>
</dbReference>
<sequence>MPNYYEVLGLKPGASPDEIKKSFRSLAMKYHPDKNKGSEESKQKFMKIVEAYEVLSNAQSRKKYDENAFSVPSHAEWMPSADFAKVYSYEELKRQYRQGGSVRGGMWDISDKASMGMWKATMILFAGLAAIVIYILILS</sequence>